<organism evidence="2 3">
    <name type="scientific">Rhizobium etli</name>
    <dbReference type="NCBI Taxonomy" id="29449"/>
    <lineage>
        <taxon>Bacteria</taxon>
        <taxon>Pseudomonadati</taxon>
        <taxon>Pseudomonadota</taxon>
        <taxon>Alphaproteobacteria</taxon>
        <taxon>Hyphomicrobiales</taxon>
        <taxon>Rhizobiaceae</taxon>
        <taxon>Rhizobium/Agrobacterium group</taxon>
        <taxon>Rhizobium</taxon>
    </lineage>
</organism>
<feature type="transmembrane region" description="Helical" evidence="1">
    <location>
        <begin position="23"/>
        <end position="41"/>
    </location>
</feature>
<gene>
    <name evidence="2" type="ORF">NXC12_CH03030</name>
</gene>
<name>A0AAN1EKT8_RHIET</name>
<protein>
    <submittedName>
        <fullName evidence="2">Uncharacterized protein</fullName>
    </submittedName>
</protein>
<keyword evidence="1" id="KW-0812">Transmembrane</keyword>
<keyword evidence="1" id="KW-0472">Membrane</keyword>
<keyword evidence="1" id="KW-1133">Transmembrane helix</keyword>
<reference evidence="2 3" key="1">
    <citation type="submission" date="2017-04" db="EMBL/GenBank/DDBJ databases">
        <title>Complete genome sequences of Rhizobium genomic linages associated to common bean (phaseolus vulgaris).</title>
        <authorList>
            <person name="Santamaria R.I."/>
            <person name="Bustos P."/>
            <person name="Perez-Carrascal O."/>
            <person name="Martinez-Flores I."/>
            <person name="Juarez S."/>
            <person name="Lozano L."/>
            <person name="Miranda F."/>
            <person name="Vinuesa P."/>
            <person name="Martinez-Romero E."/>
            <person name="Cevallos M.A."/>
            <person name="Romero D."/>
            <person name="Davila G."/>
            <person name="Gonzalez V."/>
        </authorList>
    </citation>
    <scope>NUCLEOTIDE SEQUENCE [LARGE SCALE GENOMIC DNA]</scope>
    <source>
        <strain evidence="2 3">NXC12</strain>
    </source>
</reference>
<evidence type="ECO:0000256" key="1">
    <source>
        <dbReference type="SAM" id="Phobius"/>
    </source>
</evidence>
<proteinExistence type="predicted"/>
<accession>A0AAN1EKT8</accession>
<feature type="transmembrane region" description="Helical" evidence="1">
    <location>
        <begin position="61"/>
        <end position="79"/>
    </location>
</feature>
<dbReference type="AlphaFoldDB" id="A0AAN1EKT8"/>
<dbReference type="Proteomes" id="UP000194159">
    <property type="component" value="Chromosome"/>
</dbReference>
<evidence type="ECO:0000313" key="2">
    <source>
        <dbReference type="EMBL" id="ARQ11023.1"/>
    </source>
</evidence>
<sequence>MNLSFLNQFVAFHRSVRRYFKGYGGWGAVFGSPIFLISLAITSISYSDWIEAKWVSKSFDIIPNLLGFSLGTYAILFSLMTNRLKRALRAVKNSAGVNYLEEINATFLHFIFVQILCLMWAFLFDGTVFYDAARSMVSYYSGSMTIFRTLMLVGSFTGYLLLIYSVLLMLAAALAVYRIASITDPADG</sequence>
<dbReference type="RefSeq" id="WP_086082460.1">
    <property type="nucleotide sequence ID" value="NZ_CP020906.1"/>
</dbReference>
<evidence type="ECO:0000313" key="3">
    <source>
        <dbReference type="Proteomes" id="UP000194159"/>
    </source>
</evidence>
<dbReference type="EMBL" id="CP020906">
    <property type="protein sequence ID" value="ARQ11023.1"/>
    <property type="molecule type" value="Genomic_DNA"/>
</dbReference>
<feature type="transmembrane region" description="Helical" evidence="1">
    <location>
        <begin position="107"/>
        <end position="130"/>
    </location>
</feature>
<feature type="transmembrane region" description="Helical" evidence="1">
    <location>
        <begin position="150"/>
        <end position="177"/>
    </location>
</feature>